<name>A0A9N9JVW2_9GLOM</name>
<keyword evidence="3" id="KW-1185">Reference proteome</keyword>
<accession>A0A9N9JVW2</accession>
<dbReference type="Proteomes" id="UP000789396">
    <property type="component" value="Unassembled WGS sequence"/>
</dbReference>
<evidence type="ECO:0000313" key="3">
    <source>
        <dbReference type="Proteomes" id="UP000789396"/>
    </source>
</evidence>
<feature type="coiled-coil region" evidence="1">
    <location>
        <begin position="33"/>
        <end position="67"/>
    </location>
</feature>
<proteinExistence type="predicted"/>
<evidence type="ECO:0000256" key="1">
    <source>
        <dbReference type="SAM" id="Coils"/>
    </source>
</evidence>
<dbReference type="EMBL" id="CAJVPZ010066372">
    <property type="protein sequence ID" value="CAG8796066.1"/>
    <property type="molecule type" value="Genomic_DNA"/>
</dbReference>
<dbReference type="SUPFAM" id="SSF48678">
    <property type="entry name" value="Moesin tail domain"/>
    <property type="match status" value="1"/>
</dbReference>
<comment type="caution">
    <text evidence="2">The sequence shown here is derived from an EMBL/GenBank/DDBJ whole genome shotgun (WGS) entry which is preliminary data.</text>
</comment>
<gene>
    <name evidence="2" type="ORF">RFULGI_LOCUS17239</name>
</gene>
<feature type="non-terminal residue" evidence="2">
    <location>
        <position position="102"/>
    </location>
</feature>
<reference evidence="2" key="1">
    <citation type="submission" date="2021-06" db="EMBL/GenBank/DDBJ databases">
        <authorList>
            <person name="Kallberg Y."/>
            <person name="Tangrot J."/>
            <person name="Rosling A."/>
        </authorList>
    </citation>
    <scope>NUCLEOTIDE SEQUENCE</scope>
    <source>
        <strain evidence="2">IN212</strain>
    </source>
</reference>
<feature type="non-terminal residue" evidence="2">
    <location>
        <position position="1"/>
    </location>
</feature>
<evidence type="ECO:0000313" key="2">
    <source>
        <dbReference type="EMBL" id="CAG8796066.1"/>
    </source>
</evidence>
<sequence length="102" mass="10948">VGGKKVLVVETEDQLLSGKTAPACCVIGSPEHVAALKAKIDELKLNSARLEQERAEALERSESVTHQLDHLVEELKGLGHGSDTIHATKIIADEDDDGERLA</sequence>
<dbReference type="GO" id="GO:0003779">
    <property type="term" value="F:actin binding"/>
    <property type="evidence" value="ECO:0007669"/>
    <property type="project" value="InterPro"/>
</dbReference>
<dbReference type="OrthoDB" id="2442997at2759"/>
<organism evidence="2 3">
    <name type="scientific">Racocetra fulgida</name>
    <dbReference type="NCBI Taxonomy" id="60492"/>
    <lineage>
        <taxon>Eukaryota</taxon>
        <taxon>Fungi</taxon>
        <taxon>Fungi incertae sedis</taxon>
        <taxon>Mucoromycota</taxon>
        <taxon>Glomeromycotina</taxon>
        <taxon>Glomeromycetes</taxon>
        <taxon>Diversisporales</taxon>
        <taxon>Gigasporaceae</taxon>
        <taxon>Racocetra</taxon>
    </lineage>
</organism>
<dbReference type="InterPro" id="IPR008954">
    <property type="entry name" value="Moesin_tail_sf"/>
</dbReference>
<keyword evidence="1" id="KW-0175">Coiled coil</keyword>
<protein>
    <submittedName>
        <fullName evidence="2">4587_t:CDS:1</fullName>
    </submittedName>
</protein>
<dbReference type="AlphaFoldDB" id="A0A9N9JVW2"/>